<comment type="caution">
    <text evidence="2">The sequence shown here is derived from an EMBL/GenBank/DDBJ whole genome shotgun (WGS) entry which is preliminary data.</text>
</comment>
<keyword evidence="1" id="KW-0472">Membrane</keyword>
<organism evidence="2 3">
    <name type="scientific">Nocardioides cavernaquae</name>
    <dbReference type="NCBI Taxonomy" id="2321396"/>
    <lineage>
        <taxon>Bacteria</taxon>
        <taxon>Bacillati</taxon>
        <taxon>Actinomycetota</taxon>
        <taxon>Actinomycetes</taxon>
        <taxon>Propionibacteriales</taxon>
        <taxon>Nocardioidaceae</taxon>
        <taxon>Nocardioides</taxon>
    </lineage>
</organism>
<feature type="transmembrane region" description="Helical" evidence="1">
    <location>
        <begin position="6"/>
        <end position="26"/>
    </location>
</feature>
<dbReference type="Pfam" id="PF11196">
    <property type="entry name" value="DUF2834"/>
    <property type="match status" value="1"/>
</dbReference>
<dbReference type="RefSeq" id="WP_120059487.1">
    <property type="nucleotide sequence ID" value="NZ_QYRP01000002.1"/>
</dbReference>
<feature type="transmembrane region" description="Helical" evidence="1">
    <location>
        <begin position="47"/>
        <end position="68"/>
    </location>
</feature>
<dbReference type="InterPro" id="IPR021362">
    <property type="entry name" value="DUF2834"/>
</dbReference>
<keyword evidence="3" id="KW-1185">Reference proteome</keyword>
<evidence type="ECO:0000313" key="2">
    <source>
        <dbReference type="EMBL" id="RJS45587.1"/>
    </source>
</evidence>
<gene>
    <name evidence="2" type="ORF">D4739_04705</name>
</gene>
<accession>A0A3A5HC74</accession>
<evidence type="ECO:0000256" key="1">
    <source>
        <dbReference type="SAM" id="Phobius"/>
    </source>
</evidence>
<reference evidence="3" key="1">
    <citation type="submission" date="2018-09" db="EMBL/GenBank/DDBJ databases">
        <authorList>
            <person name="Zhu H."/>
        </authorList>
    </citation>
    <scope>NUCLEOTIDE SEQUENCE [LARGE SCALE GENOMIC DNA]</scope>
    <source>
        <strain evidence="3">K1W22B-1</strain>
    </source>
</reference>
<dbReference type="AlphaFoldDB" id="A0A3A5HC74"/>
<name>A0A3A5HC74_9ACTN</name>
<keyword evidence="1" id="KW-0812">Transmembrane</keyword>
<dbReference type="EMBL" id="QYRP01000002">
    <property type="protein sequence ID" value="RJS45587.1"/>
    <property type="molecule type" value="Genomic_DNA"/>
</dbReference>
<feature type="transmembrane region" description="Helical" evidence="1">
    <location>
        <begin position="80"/>
        <end position="100"/>
    </location>
</feature>
<sequence>MTREKIYYALAVLGFVGTSSQVLGYVDAGPIGGTADFWRDALTTNDAARFLAIDIAVLGVAIFVLLITDARKLGIATKWVAVYVVGSLLIGISTFVPLFLAHRERALRQEDAAAG</sequence>
<proteinExistence type="predicted"/>
<protein>
    <submittedName>
        <fullName evidence="2">DUF2834 domain-containing protein</fullName>
    </submittedName>
</protein>
<dbReference type="Proteomes" id="UP000276542">
    <property type="component" value="Unassembled WGS sequence"/>
</dbReference>
<evidence type="ECO:0000313" key="3">
    <source>
        <dbReference type="Proteomes" id="UP000276542"/>
    </source>
</evidence>
<dbReference type="OrthoDB" id="2619901at2"/>
<keyword evidence="1" id="KW-1133">Transmembrane helix</keyword>